<dbReference type="PANTHER" id="PTHR15725">
    <property type="entry name" value="ZN-FINGER, C-X8-C-X5-C-X3-H TYPE-CONTAINING"/>
    <property type="match status" value="1"/>
</dbReference>
<dbReference type="GO" id="GO:0003677">
    <property type="term" value="F:DNA binding"/>
    <property type="evidence" value="ECO:0007669"/>
    <property type="project" value="UniProtKB-KW"/>
</dbReference>
<evidence type="ECO:0000313" key="9">
    <source>
        <dbReference type="EMBL" id="CAA2627378.1"/>
    </source>
</evidence>
<dbReference type="Gene3D" id="4.10.1000.10">
    <property type="entry name" value="Zinc finger, CCCH-type"/>
    <property type="match status" value="2"/>
</dbReference>
<feature type="domain" description="C3H1-type" evidence="8">
    <location>
        <begin position="21"/>
        <end position="49"/>
    </location>
</feature>
<dbReference type="SMART" id="SM00356">
    <property type="entry name" value="ZnF_C3H1"/>
    <property type="match status" value="3"/>
</dbReference>
<evidence type="ECO:0000256" key="1">
    <source>
        <dbReference type="ARBA" id="ARBA00022723"/>
    </source>
</evidence>
<feature type="compositionally biased region" description="Basic and acidic residues" evidence="7">
    <location>
        <begin position="326"/>
        <end position="335"/>
    </location>
</feature>
<dbReference type="EMBL" id="CACRZD030000010">
    <property type="protein sequence ID" value="CAA6666638.1"/>
    <property type="molecule type" value="Genomic_DNA"/>
</dbReference>
<reference evidence="9 10" key="1">
    <citation type="submission" date="2019-12" db="EMBL/GenBank/DDBJ databases">
        <authorList>
            <person name="Scholz U."/>
            <person name="Mascher M."/>
            <person name="Fiebig A."/>
        </authorList>
    </citation>
    <scope>NUCLEOTIDE SEQUENCE</scope>
</reference>
<keyword evidence="1 6" id="KW-0479">Metal-binding</keyword>
<feature type="zinc finger region" description="C3H1-type" evidence="6">
    <location>
        <begin position="21"/>
        <end position="49"/>
    </location>
</feature>
<dbReference type="EMBL" id="LR743597">
    <property type="protein sequence ID" value="CAA2627378.1"/>
    <property type="molecule type" value="Genomic_DNA"/>
</dbReference>
<feature type="compositionally biased region" description="Low complexity" evidence="7">
    <location>
        <begin position="339"/>
        <end position="349"/>
    </location>
</feature>
<feature type="compositionally biased region" description="Basic residues" evidence="7">
    <location>
        <begin position="264"/>
        <end position="273"/>
    </location>
</feature>
<evidence type="ECO:0000256" key="7">
    <source>
        <dbReference type="SAM" id="MobiDB-lite"/>
    </source>
</evidence>
<feature type="compositionally biased region" description="Basic and acidic residues" evidence="7">
    <location>
        <begin position="350"/>
        <end position="371"/>
    </location>
</feature>
<feature type="zinc finger region" description="C3H1-type" evidence="6">
    <location>
        <begin position="106"/>
        <end position="133"/>
    </location>
</feature>
<dbReference type="InterPro" id="IPR000571">
    <property type="entry name" value="Znf_CCCH"/>
</dbReference>
<feature type="zinc finger region" description="C3H1-type" evidence="6">
    <location>
        <begin position="51"/>
        <end position="77"/>
    </location>
</feature>
<evidence type="ECO:0000256" key="2">
    <source>
        <dbReference type="ARBA" id="ARBA00022737"/>
    </source>
</evidence>
<name>A0A7I8J8T1_SPIIN</name>
<evidence type="ECO:0000256" key="5">
    <source>
        <dbReference type="ARBA" id="ARBA00023125"/>
    </source>
</evidence>
<feature type="compositionally biased region" description="Basic and acidic residues" evidence="7">
    <location>
        <begin position="281"/>
        <end position="290"/>
    </location>
</feature>
<dbReference type="GO" id="GO:0008270">
    <property type="term" value="F:zinc ion binding"/>
    <property type="evidence" value="ECO:0007669"/>
    <property type="project" value="UniProtKB-KW"/>
</dbReference>
<accession>A0A7I8J8T1</accession>
<dbReference type="AlphaFoldDB" id="A0A7I8J8T1"/>
<dbReference type="PANTHER" id="PTHR15725:SF14">
    <property type="entry name" value="ZINC FINGER CCCH DOMAIN-CONTAINING PROTEIN 11A"/>
    <property type="match status" value="1"/>
</dbReference>
<evidence type="ECO:0000256" key="4">
    <source>
        <dbReference type="ARBA" id="ARBA00022833"/>
    </source>
</evidence>
<proteinExistence type="predicted"/>
<gene>
    <name evidence="9" type="ORF">SI7747_10013031</name>
</gene>
<dbReference type="Pfam" id="PF15663">
    <property type="entry name" value="zf-CCCH_3"/>
    <property type="match status" value="1"/>
</dbReference>
<dbReference type="Pfam" id="PF14608">
    <property type="entry name" value="zf-CCCH_2"/>
    <property type="match status" value="1"/>
</dbReference>
<keyword evidence="4 6" id="KW-0862">Zinc</keyword>
<sequence>MEFDGRDSSHPPISAEEEAVKRNTDCVYFLASPLTCKKGNECEYRHSEGARVNPRDCWYWLSGSCLNPKCLFRHPFDSPRTCSVCRTEEHSSRTGSCSPSASSFFNQQSVPCYYFQNGGCLKGSRCPFTHGGSLLLALRSKQDSLPCLLQNRCMHPRTCPGRHRGLRSRLNQKQLPTRDWTCLARRKRSIARQKSHLLMGLLLRVLGLPSTDWFEGEAYDGVAEFERYGQHNEYRQENKRSSERRGPMREDSHGKLDASDLRHRLLKQRKANRPRSAIIAAHRDEPHQESDGDISVIFPESSISKRLQGRIKLPERPDLDNYSSSRSERAADKGRSRGRSSSPGRPSSRQGRDHEITKQKAHKQDPGREEEAGPLNFAGPKSLAELKGMMTRNNGSAITQDRKISEADPSFERPKLPSAILKRKREEAPEAAMERPASRDRMTISSSGLENGDGLAEGPKSSPVEEEEENTKLPNGQLDEETNPKEEDLAEWPLSEHPLPERQMLETEDGDFQEEDHELDDEDGDDFARKLGVMLS</sequence>
<dbReference type="GO" id="GO:0003729">
    <property type="term" value="F:mRNA binding"/>
    <property type="evidence" value="ECO:0007669"/>
    <property type="project" value="TreeGrafter"/>
</dbReference>
<feature type="compositionally biased region" description="Basic and acidic residues" evidence="7">
    <location>
        <begin position="233"/>
        <end position="263"/>
    </location>
</feature>
<dbReference type="PROSITE" id="PS50103">
    <property type="entry name" value="ZF_C3H1"/>
    <property type="match status" value="3"/>
</dbReference>
<feature type="domain" description="C3H1-type" evidence="8">
    <location>
        <begin position="106"/>
        <end position="133"/>
    </location>
</feature>
<protein>
    <recommendedName>
        <fullName evidence="8">C3H1-type domain-containing protein</fullName>
    </recommendedName>
</protein>
<dbReference type="InterPro" id="IPR041686">
    <property type="entry name" value="Znf-CCCH_3"/>
</dbReference>
<dbReference type="FunFam" id="4.10.1000.10:FF:000021">
    <property type="entry name" value="Zinc finger CCCH domain-containing protein 17"/>
    <property type="match status" value="1"/>
</dbReference>
<keyword evidence="10" id="KW-1185">Reference proteome</keyword>
<evidence type="ECO:0000313" key="10">
    <source>
        <dbReference type="Proteomes" id="UP001189122"/>
    </source>
</evidence>
<organism evidence="9">
    <name type="scientific">Spirodela intermedia</name>
    <name type="common">Intermediate duckweed</name>
    <dbReference type="NCBI Taxonomy" id="51605"/>
    <lineage>
        <taxon>Eukaryota</taxon>
        <taxon>Viridiplantae</taxon>
        <taxon>Streptophyta</taxon>
        <taxon>Embryophyta</taxon>
        <taxon>Tracheophyta</taxon>
        <taxon>Spermatophyta</taxon>
        <taxon>Magnoliopsida</taxon>
        <taxon>Liliopsida</taxon>
        <taxon>Araceae</taxon>
        <taxon>Lemnoideae</taxon>
        <taxon>Spirodela</taxon>
    </lineage>
</organism>
<feature type="domain" description="C3H1-type" evidence="8">
    <location>
        <begin position="51"/>
        <end position="77"/>
    </location>
</feature>
<feature type="compositionally biased region" description="Basic and acidic residues" evidence="7">
    <location>
        <begin position="424"/>
        <end position="442"/>
    </location>
</feature>
<evidence type="ECO:0000256" key="3">
    <source>
        <dbReference type="ARBA" id="ARBA00022771"/>
    </source>
</evidence>
<evidence type="ECO:0000259" key="8">
    <source>
        <dbReference type="PROSITE" id="PS50103"/>
    </source>
</evidence>
<feature type="region of interest" description="Disordered" evidence="7">
    <location>
        <begin position="233"/>
        <end position="536"/>
    </location>
</feature>
<keyword evidence="3 6" id="KW-0863">Zinc-finger</keyword>
<feature type="compositionally biased region" description="Basic and acidic residues" evidence="7">
    <location>
        <begin position="400"/>
        <end position="415"/>
    </location>
</feature>
<keyword evidence="2" id="KW-0677">Repeat</keyword>
<keyword evidence="5" id="KW-0238">DNA-binding</keyword>
<feature type="compositionally biased region" description="Acidic residues" evidence="7">
    <location>
        <begin position="506"/>
        <end position="525"/>
    </location>
</feature>
<evidence type="ECO:0000256" key="6">
    <source>
        <dbReference type="PROSITE-ProRule" id="PRU00723"/>
    </source>
</evidence>
<dbReference type="Proteomes" id="UP001189122">
    <property type="component" value="Unassembled WGS sequence"/>
</dbReference>